<dbReference type="Proteomes" id="UP001235723">
    <property type="component" value="Unassembled WGS sequence"/>
</dbReference>
<dbReference type="RefSeq" id="WP_137548745.1">
    <property type="nucleotide sequence ID" value="NZ_JAHCRM010000032.1"/>
</dbReference>
<evidence type="ECO:0000256" key="1">
    <source>
        <dbReference type="SAM" id="SignalP"/>
    </source>
</evidence>
<dbReference type="EMBL" id="JAHCRT010000011">
    <property type="protein sequence ID" value="MDQ9294765.1"/>
    <property type="molecule type" value="Genomic_DNA"/>
</dbReference>
<comment type="caution">
    <text evidence="2">The sequence shown here is derived from an EMBL/GenBank/DDBJ whole genome shotgun (WGS) entry which is preliminary data.</text>
</comment>
<evidence type="ECO:0000313" key="3">
    <source>
        <dbReference type="Proteomes" id="UP001235723"/>
    </source>
</evidence>
<keyword evidence="3" id="KW-1185">Reference proteome</keyword>
<feature type="chain" id="PRO_5046078204" description="Fimbrial protein" evidence="1">
    <location>
        <begin position="22"/>
        <end position="325"/>
    </location>
</feature>
<sequence>MKVVQLCFFMLSGVIPLSSIAQMNNYVHSSTLTASFSSVAEVPAFLKQGDTVRILTHTPSSSARYAGTAAHTNGDEWCVSPSVRPYKYEAYKWPETIDMDNLRLSLVDPENLGITTGTAPRICFDYQPGGDAFGYKTNWEFVGNGMTATYRVSQIYRAGSATINTNVKVISGRSEYSSEEIINKIKNLQHYFQPVNITLTTNVKNWCSASVGPGRDILLDHGELSASEVNNHQVSSPIQLSCTGEGAYFQLKWFEGQTAGTKKIIDIKTGLQTELSIEGIPEDGKVFVPVNTLVRLDVKSALKTSNINIEPGSFSASQVLVIEIT</sequence>
<feature type="signal peptide" evidence="1">
    <location>
        <begin position="1"/>
        <end position="21"/>
    </location>
</feature>
<name>A0ABU1C2I1_9ESCH</name>
<evidence type="ECO:0000313" key="2">
    <source>
        <dbReference type="EMBL" id="MDQ9294765.1"/>
    </source>
</evidence>
<dbReference type="InterPro" id="IPR036937">
    <property type="entry name" value="Adhesion_dom_fimbrial_sf"/>
</dbReference>
<dbReference type="Gene3D" id="2.60.40.1090">
    <property type="entry name" value="Fimbrial-type adhesion domain"/>
    <property type="match status" value="1"/>
</dbReference>
<organism evidence="2 3">
    <name type="scientific">Escherichia marmotae</name>
    <dbReference type="NCBI Taxonomy" id="1499973"/>
    <lineage>
        <taxon>Bacteria</taxon>
        <taxon>Pseudomonadati</taxon>
        <taxon>Pseudomonadota</taxon>
        <taxon>Gammaproteobacteria</taxon>
        <taxon>Enterobacterales</taxon>
        <taxon>Enterobacteriaceae</taxon>
        <taxon>Escherichia</taxon>
    </lineage>
</organism>
<keyword evidence="1" id="KW-0732">Signal</keyword>
<evidence type="ECO:0008006" key="4">
    <source>
        <dbReference type="Google" id="ProtNLM"/>
    </source>
</evidence>
<accession>A0ABU1C2I1</accession>
<proteinExistence type="predicted"/>
<protein>
    <recommendedName>
        <fullName evidence="4">Fimbrial protein</fullName>
    </recommendedName>
</protein>
<gene>
    <name evidence="2" type="ORF">KJE03_15025</name>
</gene>
<reference evidence="2 3" key="1">
    <citation type="submission" date="2021-05" db="EMBL/GenBank/DDBJ databases">
        <title>Genome sequence of E. marmotae isolates.</title>
        <authorList>
            <person name="Binsker U."/>
            <person name="Hammerl J.A."/>
        </authorList>
    </citation>
    <scope>NUCLEOTIDE SEQUENCE [LARGE SCALE GENOMIC DNA]</scope>
    <source>
        <strain evidence="2 3">21-MO00586</strain>
    </source>
</reference>